<sequence length="578" mass="66816">MSFERMRKSFKSFLGLNASPQIDYSSQASITIPQDLQSSNSQYNLKNKFVQIEKKQERLNPYKKSLIRLNDYQKTIVKGTDCSKCPTIQYQINKDEKPAIDHKISNPRWKREDQSQDHSSYSQRWSSQNDASNPTFFKVQSKPTKNQTYDTQTLSQSKASINFQKKQFLQYLEDKPISVIKNDFAPFEEKKKKSSQISIRRTDSVIFDVQDEPLFENGRKTVQKSENTIKPSEEEGNQSASESIIIKKQPTTRFNKLKKQEFEYNPKTPSNDAKPISPSYEQQQPIQQIQQVKQLENNTKNTDEQLQQVQQKQQSSAPIESIQQPLQEVKQDTIIQQKIEPQPQTLPPAIEVNPFTSNIETTLFNAPWITNQPPQDQSTFNLFQQQPMQNQFQTPFVSQQQQPVFPFQQEPQIQQQVFSNQSFFSQQVQASSNPFSTNQFSQNVFNQGNTQQSQSVYQTFQQNQTNTNDLFGFNQQKQQNYSNNNNNNNNNNFLFQTNSLGGGSFSADDQNKPRTIDLFSAQPVQNSQTSMMTSHSAVNLFTLDHNNSAQPQANKESDRYKTKFKQNTVKYSAAQRMQ</sequence>
<proteinExistence type="predicted"/>
<feature type="compositionally biased region" description="Low complexity" evidence="1">
    <location>
        <begin position="305"/>
        <end position="314"/>
    </location>
</feature>
<feature type="region of interest" description="Disordered" evidence="1">
    <location>
        <begin position="477"/>
        <end position="497"/>
    </location>
</feature>
<dbReference type="EMBL" id="CT868068">
    <property type="protein sequence ID" value="CAK69447.1"/>
    <property type="molecule type" value="Genomic_DNA"/>
</dbReference>
<dbReference type="Proteomes" id="UP000000600">
    <property type="component" value="Unassembled WGS sequence"/>
</dbReference>
<evidence type="ECO:0000313" key="2">
    <source>
        <dbReference type="EMBL" id="CAK69447.1"/>
    </source>
</evidence>
<dbReference type="GeneID" id="5022629"/>
<name>A0CF80_PARTE</name>
<organism evidence="2 3">
    <name type="scientific">Paramecium tetraurelia</name>
    <dbReference type="NCBI Taxonomy" id="5888"/>
    <lineage>
        <taxon>Eukaryota</taxon>
        <taxon>Sar</taxon>
        <taxon>Alveolata</taxon>
        <taxon>Ciliophora</taxon>
        <taxon>Intramacronucleata</taxon>
        <taxon>Oligohymenophorea</taxon>
        <taxon>Peniculida</taxon>
        <taxon>Parameciidae</taxon>
        <taxon>Paramecium</taxon>
    </lineage>
</organism>
<feature type="region of interest" description="Disordered" evidence="1">
    <location>
        <begin position="217"/>
        <end position="288"/>
    </location>
</feature>
<feature type="compositionally biased region" description="Polar residues" evidence="1">
    <location>
        <begin position="117"/>
        <end position="135"/>
    </location>
</feature>
<feature type="compositionally biased region" description="Basic and acidic residues" evidence="1">
    <location>
        <begin position="99"/>
        <end position="116"/>
    </location>
</feature>
<keyword evidence="3" id="KW-1185">Reference proteome</keyword>
<dbReference type="OMA" id="NAPWITN"/>
<feature type="region of interest" description="Disordered" evidence="1">
    <location>
        <begin position="300"/>
        <end position="320"/>
    </location>
</feature>
<dbReference type="HOGENOM" id="CLU_472132_0_0_1"/>
<protein>
    <submittedName>
        <fullName evidence="2">Uncharacterized protein</fullName>
    </submittedName>
</protein>
<accession>A0CF80</accession>
<dbReference type="RefSeq" id="XP_001436844.1">
    <property type="nucleotide sequence ID" value="XM_001436807.1"/>
</dbReference>
<feature type="region of interest" description="Disordered" evidence="1">
    <location>
        <begin position="99"/>
        <end position="153"/>
    </location>
</feature>
<dbReference type="KEGG" id="ptm:GSPATT00037886001"/>
<reference evidence="2 3" key="1">
    <citation type="journal article" date="2006" name="Nature">
        <title>Global trends of whole-genome duplications revealed by the ciliate Paramecium tetraurelia.</title>
        <authorList>
            <consortium name="Genoscope"/>
            <person name="Aury J.-M."/>
            <person name="Jaillon O."/>
            <person name="Duret L."/>
            <person name="Noel B."/>
            <person name="Jubin C."/>
            <person name="Porcel B.M."/>
            <person name="Segurens B."/>
            <person name="Daubin V."/>
            <person name="Anthouard V."/>
            <person name="Aiach N."/>
            <person name="Arnaiz O."/>
            <person name="Billaut A."/>
            <person name="Beisson J."/>
            <person name="Blanc I."/>
            <person name="Bouhouche K."/>
            <person name="Camara F."/>
            <person name="Duharcourt S."/>
            <person name="Guigo R."/>
            <person name="Gogendeau D."/>
            <person name="Katinka M."/>
            <person name="Keller A.-M."/>
            <person name="Kissmehl R."/>
            <person name="Klotz C."/>
            <person name="Koll F."/>
            <person name="Le Moue A."/>
            <person name="Lepere C."/>
            <person name="Malinsky S."/>
            <person name="Nowacki M."/>
            <person name="Nowak J.K."/>
            <person name="Plattner H."/>
            <person name="Poulain J."/>
            <person name="Ruiz F."/>
            <person name="Serrano V."/>
            <person name="Zagulski M."/>
            <person name="Dessen P."/>
            <person name="Betermier M."/>
            <person name="Weissenbach J."/>
            <person name="Scarpelli C."/>
            <person name="Schachter V."/>
            <person name="Sperling L."/>
            <person name="Meyer E."/>
            <person name="Cohen J."/>
            <person name="Wincker P."/>
        </authorList>
    </citation>
    <scope>NUCLEOTIDE SEQUENCE [LARGE SCALE GENOMIC DNA]</scope>
    <source>
        <strain evidence="2 3">Stock d4-2</strain>
    </source>
</reference>
<dbReference type="InParanoid" id="A0CF80"/>
<evidence type="ECO:0000256" key="1">
    <source>
        <dbReference type="SAM" id="MobiDB-lite"/>
    </source>
</evidence>
<feature type="compositionally biased region" description="Polar residues" evidence="1">
    <location>
        <begin position="141"/>
        <end position="153"/>
    </location>
</feature>
<evidence type="ECO:0000313" key="3">
    <source>
        <dbReference type="Proteomes" id="UP000000600"/>
    </source>
</evidence>
<dbReference type="AlphaFoldDB" id="A0CF80"/>
<dbReference type="OrthoDB" id="305003at2759"/>
<gene>
    <name evidence="2" type="ORF">GSPATT00037886001</name>
</gene>